<dbReference type="Gene3D" id="3.40.720.10">
    <property type="entry name" value="Alkaline Phosphatase, subunit A"/>
    <property type="match status" value="1"/>
</dbReference>
<protein>
    <submittedName>
        <fullName evidence="2">Uncharacterized protein</fullName>
    </submittedName>
</protein>
<proteinExistence type="predicted"/>
<keyword evidence="1" id="KW-0812">Transmembrane</keyword>
<comment type="caution">
    <text evidence="2">The sequence shown here is derived from an EMBL/GenBank/DDBJ whole genome shotgun (WGS) entry which is preliminary data.</text>
</comment>
<keyword evidence="1" id="KW-0472">Membrane</keyword>
<dbReference type="AlphaFoldDB" id="A0AAQ4F638"/>
<dbReference type="FunFam" id="3.40.720.10:FF:000017">
    <property type="entry name" value="Predicted protein"/>
    <property type="match status" value="1"/>
</dbReference>
<evidence type="ECO:0000313" key="2">
    <source>
        <dbReference type="EMBL" id="KAK8782556.1"/>
    </source>
</evidence>
<feature type="transmembrane region" description="Helical" evidence="1">
    <location>
        <begin position="19"/>
        <end position="36"/>
    </location>
</feature>
<dbReference type="EMBL" id="JARKHS020006551">
    <property type="protein sequence ID" value="KAK8782556.1"/>
    <property type="molecule type" value="Genomic_DNA"/>
</dbReference>
<keyword evidence="3" id="KW-1185">Reference proteome</keyword>
<dbReference type="Pfam" id="PF02995">
    <property type="entry name" value="DUF229"/>
    <property type="match status" value="1"/>
</dbReference>
<dbReference type="Proteomes" id="UP001321473">
    <property type="component" value="Unassembled WGS sequence"/>
</dbReference>
<dbReference type="SUPFAM" id="SSF53649">
    <property type="entry name" value="Alkaline phosphatase-like"/>
    <property type="match status" value="1"/>
</dbReference>
<evidence type="ECO:0000256" key="1">
    <source>
        <dbReference type="SAM" id="Phobius"/>
    </source>
</evidence>
<keyword evidence="1" id="KW-1133">Transmembrane helix</keyword>
<dbReference type="GO" id="GO:0005615">
    <property type="term" value="C:extracellular space"/>
    <property type="evidence" value="ECO:0007669"/>
    <property type="project" value="TreeGrafter"/>
</dbReference>
<dbReference type="CDD" id="cd16021">
    <property type="entry name" value="ALP_like"/>
    <property type="match status" value="1"/>
</dbReference>
<dbReference type="InterPro" id="IPR017850">
    <property type="entry name" value="Alkaline_phosphatase_core_sf"/>
</dbReference>
<accession>A0AAQ4F638</accession>
<sequence>MEEAGRIAILLRSRKLRTVIFYCALGGAVSAPLFWLEVTYLPPILREMDILWKGYIADTPGCKMPFYDPYHWTIESSSHLEAYDYDGYCSVGRPNVVRQEGNVFTLDEDELYRGYNVSANETECFYREVLRNMSAVNPDLSPILGPRKSDPFNRQLRDEYVQISCEANETVLFSDFFFIPAEKRNIGGPLLPGQLNVLMLALDSTSRLNFNRRMARTRRYLVEEHHAFEFLMYNKVGMNSFPNHMPLLAGLSGPDASSLFRNKHFDSLPAIWTVYKSLGYKTLFVEEMPYWGIFTGTSGFKSAPTDYYPQPMMFMMDNGTGSVKCMGSRLKTKEVLKYAYNVLEMNRDRRMFSYLSIAYHTHDRIEDVAYMDAPFEEFFRNLSASGVLDRTAVLFFSDHGMRFGSIRRTEVGRHEDKTPFGLWVLPHHFLAAHPDAAVWLEVNQRRLVTAYDFHATLLSLASLPALSVASTNKGLSLFGAVPAERTCEHAFIPAAFCACVGADRRLDDEKTGLSFAMFVVAYINALAERYFPGKCATWRLDHVYEATVLGGGVAGKVLIRIGLKTQPEAYFEVYGGLRNASSWEKYIDYIDRVDRYQKHTTCLEKSAWQKVCSCRF</sequence>
<dbReference type="PANTHER" id="PTHR10974:SF1">
    <property type="entry name" value="FI08016P-RELATED"/>
    <property type="match status" value="1"/>
</dbReference>
<gene>
    <name evidence="2" type="ORF">V5799_016111</name>
</gene>
<organism evidence="2 3">
    <name type="scientific">Amblyomma americanum</name>
    <name type="common">Lone star tick</name>
    <dbReference type="NCBI Taxonomy" id="6943"/>
    <lineage>
        <taxon>Eukaryota</taxon>
        <taxon>Metazoa</taxon>
        <taxon>Ecdysozoa</taxon>
        <taxon>Arthropoda</taxon>
        <taxon>Chelicerata</taxon>
        <taxon>Arachnida</taxon>
        <taxon>Acari</taxon>
        <taxon>Parasitiformes</taxon>
        <taxon>Ixodida</taxon>
        <taxon>Ixodoidea</taxon>
        <taxon>Ixodidae</taxon>
        <taxon>Amblyomminae</taxon>
        <taxon>Amblyomma</taxon>
    </lineage>
</organism>
<dbReference type="PANTHER" id="PTHR10974">
    <property type="entry name" value="FI08016P-RELATED"/>
    <property type="match status" value="1"/>
</dbReference>
<reference evidence="2 3" key="1">
    <citation type="journal article" date="2023" name="Arcadia Sci">
        <title>De novo assembly of a long-read Amblyomma americanum tick genome.</title>
        <authorList>
            <person name="Chou S."/>
            <person name="Poskanzer K.E."/>
            <person name="Rollins M."/>
            <person name="Thuy-Boun P.S."/>
        </authorList>
    </citation>
    <scope>NUCLEOTIDE SEQUENCE [LARGE SCALE GENOMIC DNA]</scope>
    <source>
        <strain evidence="2">F_SG_1</strain>
        <tissue evidence="2">Salivary glands</tissue>
    </source>
</reference>
<dbReference type="InterPro" id="IPR004245">
    <property type="entry name" value="DUF229"/>
</dbReference>
<name>A0AAQ4F638_AMBAM</name>
<evidence type="ECO:0000313" key="3">
    <source>
        <dbReference type="Proteomes" id="UP001321473"/>
    </source>
</evidence>